<keyword evidence="2" id="KW-1185">Reference proteome</keyword>
<accession>A0A6G0Y1C1</accession>
<dbReference type="Proteomes" id="UP000478052">
    <property type="component" value="Unassembled WGS sequence"/>
</dbReference>
<dbReference type="OrthoDB" id="10583054at2759"/>
<sequence>MICVFFFVSVYSTTSRNNASISNFGGGFRWQKVKSKHFLTVKKKNREKQKKKINGKTRIFLLNIFTKSVENAKICKYLKILPLRNLNFGIFRPLKHKPPFSPTIRNYILG</sequence>
<dbReference type="AlphaFoldDB" id="A0A6G0Y1C1"/>
<reference evidence="1 2" key="1">
    <citation type="submission" date="2019-08" db="EMBL/GenBank/DDBJ databases">
        <title>Whole genome of Aphis craccivora.</title>
        <authorList>
            <person name="Voronova N.V."/>
            <person name="Shulinski R.S."/>
            <person name="Bandarenka Y.V."/>
            <person name="Zhorov D.G."/>
            <person name="Warner D."/>
        </authorList>
    </citation>
    <scope>NUCLEOTIDE SEQUENCE [LARGE SCALE GENOMIC DNA]</scope>
    <source>
        <strain evidence="1">180601</strain>
        <tissue evidence="1">Whole Body</tissue>
    </source>
</reference>
<name>A0A6G0Y1C1_APHCR</name>
<gene>
    <name evidence="1" type="ORF">FWK35_00023287</name>
</gene>
<organism evidence="1 2">
    <name type="scientific">Aphis craccivora</name>
    <name type="common">Cowpea aphid</name>
    <dbReference type="NCBI Taxonomy" id="307492"/>
    <lineage>
        <taxon>Eukaryota</taxon>
        <taxon>Metazoa</taxon>
        <taxon>Ecdysozoa</taxon>
        <taxon>Arthropoda</taxon>
        <taxon>Hexapoda</taxon>
        <taxon>Insecta</taxon>
        <taxon>Pterygota</taxon>
        <taxon>Neoptera</taxon>
        <taxon>Paraneoptera</taxon>
        <taxon>Hemiptera</taxon>
        <taxon>Sternorrhyncha</taxon>
        <taxon>Aphidomorpha</taxon>
        <taxon>Aphidoidea</taxon>
        <taxon>Aphididae</taxon>
        <taxon>Aphidini</taxon>
        <taxon>Aphis</taxon>
        <taxon>Aphis</taxon>
    </lineage>
</organism>
<dbReference type="EMBL" id="VUJU01006918">
    <property type="protein sequence ID" value="KAF0747208.1"/>
    <property type="molecule type" value="Genomic_DNA"/>
</dbReference>
<feature type="non-terminal residue" evidence="1">
    <location>
        <position position="110"/>
    </location>
</feature>
<evidence type="ECO:0000313" key="2">
    <source>
        <dbReference type="Proteomes" id="UP000478052"/>
    </source>
</evidence>
<protein>
    <submittedName>
        <fullName evidence="1">Uncharacterized protein</fullName>
    </submittedName>
</protein>
<comment type="caution">
    <text evidence="1">The sequence shown here is derived from an EMBL/GenBank/DDBJ whole genome shotgun (WGS) entry which is preliminary data.</text>
</comment>
<proteinExistence type="predicted"/>
<evidence type="ECO:0000313" key="1">
    <source>
        <dbReference type="EMBL" id="KAF0747208.1"/>
    </source>
</evidence>